<dbReference type="HOGENOM" id="CLU_2212660_0_0_1"/>
<gene>
    <name evidence="1" type="primary">Dper\GL16905</name>
    <name evidence="1" type="ORF">Dper_GL16905</name>
</gene>
<evidence type="ECO:0000313" key="2">
    <source>
        <dbReference type="Proteomes" id="UP000008744"/>
    </source>
</evidence>
<sequence>MHITQVNNIAALGAFVYWLDDKTRPEWITVNGERRSAELHRLSQFTDIRAVWAPDAKVLHNHTAHLPKLFPKLHSQRGVTRSTYDVCSCPKHLMLLEDKQNYGVYPA</sequence>
<dbReference type="EMBL" id="CH479183">
    <property type="protein sequence ID" value="EDW36020.1"/>
    <property type="molecule type" value="Genomic_DNA"/>
</dbReference>
<dbReference type="SMR" id="B4GHQ0"/>
<dbReference type="PhylomeDB" id="B4GHQ0"/>
<organism evidence="2">
    <name type="scientific">Drosophila persimilis</name>
    <name type="common">Fruit fly</name>
    <dbReference type="NCBI Taxonomy" id="7234"/>
    <lineage>
        <taxon>Eukaryota</taxon>
        <taxon>Metazoa</taxon>
        <taxon>Ecdysozoa</taxon>
        <taxon>Arthropoda</taxon>
        <taxon>Hexapoda</taxon>
        <taxon>Insecta</taxon>
        <taxon>Pterygota</taxon>
        <taxon>Neoptera</taxon>
        <taxon>Endopterygota</taxon>
        <taxon>Diptera</taxon>
        <taxon>Brachycera</taxon>
        <taxon>Muscomorpha</taxon>
        <taxon>Ephydroidea</taxon>
        <taxon>Drosophilidae</taxon>
        <taxon>Drosophila</taxon>
        <taxon>Sophophora</taxon>
    </lineage>
</organism>
<proteinExistence type="predicted"/>
<dbReference type="eggNOG" id="KOG1215">
    <property type="taxonomic scope" value="Eukaryota"/>
</dbReference>
<evidence type="ECO:0000313" key="1">
    <source>
        <dbReference type="EMBL" id="EDW36020.1"/>
    </source>
</evidence>
<accession>B4GHQ0</accession>
<dbReference type="AlphaFoldDB" id="B4GHQ0"/>
<dbReference type="Proteomes" id="UP000008744">
    <property type="component" value="Unassembled WGS sequence"/>
</dbReference>
<keyword evidence="2" id="KW-1185">Reference proteome</keyword>
<reference evidence="1 2" key="1">
    <citation type="journal article" date="2007" name="Nature">
        <title>Evolution of genes and genomes on the Drosophila phylogeny.</title>
        <authorList>
            <consortium name="Drosophila 12 Genomes Consortium"/>
            <person name="Clark A.G."/>
            <person name="Eisen M.B."/>
            <person name="Smith D.R."/>
            <person name="Bergman C.M."/>
            <person name="Oliver B."/>
            <person name="Markow T.A."/>
            <person name="Kaufman T.C."/>
            <person name="Kellis M."/>
            <person name="Gelbart W."/>
            <person name="Iyer V.N."/>
            <person name="Pollard D.A."/>
            <person name="Sackton T.B."/>
            <person name="Larracuente A.M."/>
            <person name="Singh N.D."/>
            <person name="Abad J.P."/>
            <person name="Abt D.N."/>
            <person name="Adryan B."/>
            <person name="Aguade M."/>
            <person name="Akashi H."/>
            <person name="Anderson W.W."/>
            <person name="Aquadro C.F."/>
            <person name="Ardell D.H."/>
            <person name="Arguello R."/>
            <person name="Artieri C.G."/>
            <person name="Barbash D.A."/>
            <person name="Barker D."/>
            <person name="Barsanti P."/>
            <person name="Batterham P."/>
            <person name="Batzoglou S."/>
            <person name="Begun D."/>
            <person name="Bhutkar A."/>
            <person name="Blanco E."/>
            <person name="Bosak S.A."/>
            <person name="Bradley R.K."/>
            <person name="Brand A.D."/>
            <person name="Brent M.R."/>
            <person name="Brooks A.N."/>
            <person name="Brown R.H."/>
            <person name="Butlin R.K."/>
            <person name="Caggese C."/>
            <person name="Calvi B.R."/>
            <person name="Bernardo de Carvalho A."/>
            <person name="Caspi A."/>
            <person name="Castrezana S."/>
            <person name="Celniker S.E."/>
            <person name="Chang J.L."/>
            <person name="Chapple C."/>
            <person name="Chatterji S."/>
            <person name="Chinwalla A."/>
            <person name="Civetta A."/>
            <person name="Clifton S.W."/>
            <person name="Comeron J.M."/>
            <person name="Costello J.C."/>
            <person name="Coyne J.A."/>
            <person name="Daub J."/>
            <person name="David R.G."/>
            <person name="Delcher A.L."/>
            <person name="Delehaunty K."/>
            <person name="Do C.B."/>
            <person name="Ebling H."/>
            <person name="Edwards K."/>
            <person name="Eickbush T."/>
            <person name="Evans J.D."/>
            <person name="Filipski A."/>
            <person name="Findeiss S."/>
            <person name="Freyhult E."/>
            <person name="Fulton L."/>
            <person name="Fulton R."/>
            <person name="Garcia A.C."/>
            <person name="Gardiner A."/>
            <person name="Garfield D.A."/>
            <person name="Garvin B.E."/>
            <person name="Gibson G."/>
            <person name="Gilbert D."/>
            <person name="Gnerre S."/>
            <person name="Godfrey J."/>
            <person name="Good R."/>
            <person name="Gotea V."/>
            <person name="Gravely B."/>
            <person name="Greenberg A.J."/>
            <person name="Griffiths-Jones S."/>
            <person name="Gross S."/>
            <person name="Guigo R."/>
            <person name="Gustafson E.A."/>
            <person name="Haerty W."/>
            <person name="Hahn M.W."/>
            <person name="Halligan D.L."/>
            <person name="Halpern A.L."/>
            <person name="Halter G.M."/>
            <person name="Han M.V."/>
            <person name="Heger A."/>
            <person name="Hillier L."/>
            <person name="Hinrichs A.S."/>
            <person name="Holmes I."/>
            <person name="Hoskins R.A."/>
            <person name="Hubisz M.J."/>
            <person name="Hultmark D."/>
            <person name="Huntley M.A."/>
            <person name="Jaffe D.B."/>
            <person name="Jagadeeshan S."/>
            <person name="Jeck W.R."/>
            <person name="Johnson J."/>
            <person name="Jones C.D."/>
            <person name="Jordan W.C."/>
            <person name="Karpen G.H."/>
            <person name="Kataoka E."/>
            <person name="Keightley P.D."/>
            <person name="Kheradpour P."/>
            <person name="Kirkness E.F."/>
            <person name="Koerich L.B."/>
            <person name="Kristiansen K."/>
            <person name="Kudrna D."/>
            <person name="Kulathinal R.J."/>
            <person name="Kumar S."/>
            <person name="Kwok R."/>
            <person name="Lander E."/>
            <person name="Langley C.H."/>
            <person name="Lapoint R."/>
            <person name="Lazzaro B.P."/>
            <person name="Lee S.J."/>
            <person name="Levesque L."/>
            <person name="Li R."/>
            <person name="Lin C.F."/>
            <person name="Lin M.F."/>
            <person name="Lindblad-Toh K."/>
            <person name="Llopart A."/>
            <person name="Long M."/>
            <person name="Low L."/>
            <person name="Lozovsky E."/>
            <person name="Lu J."/>
            <person name="Luo M."/>
            <person name="Machado C.A."/>
            <person name="Makalowski W."/>
            <person name="Marzo M."/>
            <person name="Matsuda M."/>
            <person name="Matzkin L."/>
            <person name="McAllister B."/>
            <person name="McBride C.S."/>
            <person name="McKernan B."/>
            <person name="McKernan K."/>
            <person name="Mendez-Lago M."/>
            <person name="Minx P."/>
            <person name="Mollenhauer M.U."/>
            <person name="Montooth K."/>
            <person name="Mount S.M."/>
            <person name="Mu X."/>
            <person name="Myers E."/>
            <person name="Negre B."/>
            <person name="Newfeld S."/>
            <person name="Nielsen R."/>
            <person name="Noor M.A."/>
            <person name="O'Grady P."/>
            <person name="Pachter L."/>
            <person name="Papaceit M."/>
            <person name="Parisi M.J."/>
            <person name="Parisi M."/>
            <person name="Parts L."/>
            <person name="Pedersen J.S."/>
            <person name="Pesole G."/>
            <person name="Phillippy A.M."/>
            <person name="Ponting C.P."/>
            <person name="Pop M."/>
            <person name="Porcelli D."/>
            <person name="Powell J.R."/>
            <person name="Prohaska S."/>
            <person name="Pruitt K."/>
            <person name="Puig M."/>
            <person name="Quesneville H."/>
            <person name="Ram K.R."/>
            <person name="Rand D."/>
            <person name="Rasmussen M.D."/>
            <person name="Reed L.K."/>
            <person name="Reenan R."/>
            <person name="Reily A."/>
            <person name="Remington K.A."/>
            <person name="Rieger T.T."/>
            <person name="Ritchie M.G."/>
            <person name="Robin C."/>
            <person name="Rogers Y.H."/>
            <person name="Rohde C."/>
            <person name="Rozas J."/>
            <person name="Rubenfield M.J."/>
            <person name="Ruiz A."/>
            <person name="Russo S."/>
            <person name="Salzberg S.L."/>
            <person name="Sanchez-Gracia A."/>
            <person name="Saranga D.J."/>
            <person name="Sato H."/>
            <person name="Schaeffer S.W."/>
            <person name="Schatz M.C."/>
            <person name="Schlenke T."/>
            <person name="Schwartz R."/>
            <person name="Segarra C."/>
            <person name="Singh R.S."/>
            <person name="Sirot L."/>
            <person name="Sirota M."/>
            <person name="Sisneros N.B."/>
            <person name="Smith C.D."/>
            <person name="Smith T.F."/>
            <person name="Spieth J."/>
            <person name="Stage D.E."/>
            <person name="Stark A."/>
            <person name="Stephan W."/>
            <person name="Strausberg R.L."/>
            <person name="Strempel S."/>
            <person name="Sturgill D."/>
            <person name="Sutton G."/>
            <person name="Sutton G.G."/>
            <person name="Tao W."/>
            <person name="Teichmann S."/>
            <person name="Tobari Y.N."/>
            <person name="Tomimura Y."/>
            <person name="Tsolas J.M."/>
            <person name="Valente V.L."/>
            <person name="Venter E."/>
            <person name="Venter J.C."/>
            <person name="Vicario S."/>
            <person name="Vieira F.G."/>
            <person name="Vilella A.J."/>
            <person name="Villasante A."/>
            <person name="Walenz B."/>
            <person name="Wang J."/>
            <person name="Wasserman M."/>
            <person name="Watts T."/>
            <person name="Wilson D."/>
            <person name="Wilson R.K."/>
            <person name="Wing R.A."/>
            <person name="Wolfner M.F."/>
            <person name="Wong A."/>
            <person name="Wong G.K."/>
            <person name="Wu C.I."/>
            <person name="Wu G."/>
            <person name="Yamamoto D."/>
            <person name="Yang H.P."/>
            <person name="Yang S.P."/>
            <person name="Yorke J.A."/>
            <person name="Yoshida K."/>
            <person name="Zdobnov E."/>
            <person name="Zhang P."/>
            <person name="Zhang Y."/>
            <person name="Zimin A.V."/>
            <person name="Baldwin J."/>
            <person name="Abdouelleil A."/>
            <person name="Abdulkadir J."/>
            <person name="Abebe A."/>
            <person name="Abera B."/>
            <person name="Abreu J."/>
            <person name="Acer S.C."/>
            <person name="Aftuck L."/>
            <person name="Alexander A."/>
            <person name="An P."/>
            <person name="Anderson E."/>
            <person name="Anderson S."/>
            <person name="Arachi H."/>
            <person name="Azer M."/>
            <person name="Bachantsang P."/>
            <person name="Barry A."/>
            <person name="Bayul T."/>
            <person name="Berlin A."/>
            <person name="Bessette D."/>
            <person name="Bloom T."/>
            <person name="Blye J."/>
            <person name="Boguslavskiy L."/>
            <person name="Bonnet C."/>
            <person name="Boukhgalter B."/>
            <person name="Bourzgui I."/>
            <person name="Brown A."/>
            <person name="Cahill P."/>
            <person name="Channer S."/>
            <person name="Cheshatsang Y."/>
            <person name="Chuda L."/>
            <person name="Citroen M."/>
            <person name="Collymore A."/>
            <person name="Cooke P."/>
            <person name="Costello M."/>
            <person name="D'Aco K."/>
            <person name="Daza R."/>
            <person name="De Haan G."/>
            <person name="DeGray S."/>
            <person name="DeMaso C."/>
            <person name="Dhargay N."/>
            <person name="Dooley K."/>
            <person name="Dooley E."/>
            <person name="Doricent M."/>
            <person name="Dorje P."/>
            <person name="Dorjee K."/>
            <person name="Dupes A."/>
            <person name="Elong R."/>
            <person name="Falk J."/>
            <person name="Farina A."/>
            <person name="Faro S."/>
            <person name="Ferguson D."/>
            <person name="Fisher S."/>
            <person name="Foley C.D."/>
            <person name="Franke A."/>
            <person name="Friedrich D."/>
            <person name="Gadbois L."/>
            <person name="Gearin G."/>
            <person name="Gearin C.R."/>
            <person name="Giannoukos G."/>
            <person name="Goode T."/>
            <person name="Graham J."/>
            <person name="Grandbois E."/>
            <person name="Grewal S."/>
            <person name="Gyaltsen K."/>
            <person name="Hafez N."/>
            <person name="Hagos B."/>
            <person name="Hall J."/>
            <person name="Henson C."/>
            <person name="Hollinger A."/>
            <person name="Honan T."/>
            <person name="Huard M.D."/>
            <person name="Hughes L."/>
            <person name="Hurhula B."/>
            <person name="Husby M.E."/>
            <person name="Kamat A."/>
            <person name="Kanga B."/>
            <person name="Kashin S."/>
            <person name="Khazanovich D."/>
            <person name="Kisner P."/>
            <person name="Lance K."/>
            <person name="Lara M."/>
            <person name="Lee W."/>
            <person name="Lennon N."/>
            <person name="Letendre F."/>
            <person name="LeVine R."/>
            <person name="Lipovsky A."/>
            <person name="Liu X."/>
            <person name="Liu J."/>
            <person name="Liu S."/>
            <person name="Lokyitsang T."/>
            <person name="Lokyitsang Y."/>
            <person name="Lubonja R."/>
            <person name="Lui A."/>
            <person name="MacDonald P."/>
            <person name="Magnisalis V."/>
            <person name="Maru K."/>
            <person name="Matthews C."/>
            <person name="McCusker W."/>
            <person name="McDonough S."/>
            <person name="Mehta T."/>
            <person name="Meldrim J."/>
            <person name="Meneus L."/>
            <person name="Mihai O."/>
            <person name="Mihalev A."/>
            <person name="Mihova T."/>
            <person name="Mittelman R."/>
            <person name="Mlenga V."/>
            <person name="Montmayeur A."/>
            <person name="Mulrain L."/>
            <person name="Navidi A."/>
            <person name="Naylor J."/>
            <person name="Negash T."/>
            <person name="Nguyen T."/>
            <person name="Nguyen N."/>
            <person name="Nicol R."/>
            <person name="Norbu C."/>
            <person name="Norbu N."/>
            <person name="Novod N."/>
            <person name="O'Neill B."/>
            <person name="Osman S."/>
            <person name="Markiewicz E."/>
            <person name="Oyono O.L."/>
            <person name="Patti C."/>
            <person name="Phunkhang P."/>
            <person name="Pierre F."/>
            <person name="Priest M."/>
            <person name="Raghuraman S."/>
            <person name="Rege F."/>
            <person name="Reyes R."/>
            <person name="Rise C."/>
            <person name="Rogov P."/>
            <person name="Ross K."/>
            <person name="Ryan E."/>
            <person name="Settipalli S."/>
            <person name="Shea T."/>
            <person name="Sherpa N."/>
            <person name="Shi L."/>
            <person name="Shih D."/>
            <person name="Sparrow T."/>
            <person name="Spaulding J."/>
            <person name="Stalker J."/>
            <person name="Stange-Thomann N."/>
            <person name="Stavropoulos S."/>
            <person name="Stone C."/>
            <person name="Strader C."/>
            <person name="Tesfaye S."/>
            <person name="Thomson T."/>
            <person name="Thoulutsang Y."/>
            <person name="Thoulutsang D."/>
            <person name="Topham K."/>
            <person name="Topping I."/>
            <person name="Tsamla T."/>
            <person name="Vassiliev H."/>
            <person name="Vo A."/>
            <person name="Wangchuk T."/>
            <person name="Wangdi T."/>
            <person name="Weiand M."/>
            <person name="Wilkinson J."/>
            <person name="Wilson A."/>
            <person name="Yadav S."/>
            <person name="Young G."/>
            <person name="Yu Q."/>
            <person name="Zembek L."/>
            <person name="Zhong D."/>
            <person name="Zimmer A."/>
            <person name="Zwirko Z."/>
            <person name="Jaffe D.B."/>
            <person name="Alvarez P."/>
            <person name="Brockman W."/>
            <person name="Butler J."/>
            <person name="Chin C."/>
            <person name="Gnerre S."/>
            <person name="Grabherr M."/>
            <person name="Kleber M."/>
            <person name="Mauceli E."/>
            <person name="MacCallum I."/>
        </authorList>
    </citation>
    <scope>NUCLEOTIDE SEQUENCE [LARGE SCALE GENOMIC DNA]</scope>
    <source>
        <strain evidence="2">MSH-3 / Tucson 14011-0111.49</strain>
    </source>
</reference>
<name>B4GHQ0_DROPE</name>
<protein>
    <submittedName>
        <fullName evidence="1">GL16905</fullName>
    </submittedName>
</protein>